<proteinExistence type="inferred from homology"/>
<protein>
    <submittedName>
        <fullName evidence="5">PfkB domain protein</fullName>
    </submittedName>
</protein>
<accession>D8JWX3</accession>
<evidence type="ECO:0000313" key="5">
    <source>
        <dbReference type="EMBL" id="ADJ25081.1"/>
    </source>
</evidence>
<dbReference type="OrthoDB" id="9813569at2"/>
<dbReference type="InterPro" id="IPR029056">
    <property type="entry name" value="Ribokinase-like"/>
</dbReference>
<gene>
    <name evidence="5" type="ordered locus">Hden_3288</name>
</gene>
<organism evidence="5 6">
    <name type="scientific">Hyphomicrobium denitrificans (strain ATCC 51888 / DSM 1869 / NCIMB 11706 / TK 0415)</name>
    <dbReference type="NCBI Taxonomy" id="582899"/>
    <lineage>
        <taxon>Bacteria</taxon>
        <taxon>Pseudomonadati</taxon>
        <taxon>Pseudomonadota</taxon>
        <taxon>Alphaproteobacteria</taxon>
        <taxon>Hyphomicrobiales</taxon>
        <taxon>Hyphomicrobiaceae</taxon>
        <taxon>Hyphomicrobium</taxon>
    </lineage>
</organism>
<sequence length="331" mass="34945">MTAARFDVIGIGNAIVDIIGRCDEAYLATIGASKGSMRLVGADDVKNIYATMGSAVEVSGGSAANTIAGVASFGGKAAFIGTIANDEFGKIFTHDIRSIGVEFDVAPIANGAPTSRSLILVTPDGERTMNTFLGISTSLDESQLNLDLIRDSAILYLEGYLFDEPQAKQAFRKALQTAKAAGRKVALTLSDGFCVDRHRAEFLELIRSGIDILFANESEIKSLYQTESFELASKNASKDAKLAVLTRSAKGSVIFSDGDAIEISPEPISELIDTTGAGDLYAAGFLFGYSKGYSLEICGRLASLAAAEIISHIGARPELPLNQLAQQRGAI</sequence>
<dbReference type="EMBL" id="CP002083">
    <property type="protein sequence ID" value="ADJ25081.1"/>
    <property type="molecule type" value="Genomic_DNA"/>
</dbReference>
<evidence type="ECO:0000313" key="6">
    <source>
        <dbReference type="Proteomes" id="UP000002033"/>
    </source>
</evidence>
<dbReference type="InterPro" id="IPR002173">
    <property type="entry name" value="Carboh/pur_kinase_PfkB_CS"/>
</dbReference>
<dbReference type="PANTHER" id="PTHR43320">
    <property type="entry name" value="SUGAR KINASE"/>
    <property type="match status" value="1"/>
</dbReference>
<dbReference type="Gene3D" id="3.40.1190.20">
    <property type="match status" value="1"/>
</dbReference>
<dbReference type="STRING" id="582899.Hden_3288"/>
<feature type="domain" description="Carbohydrate kinase PfkB" evidence="4">
    <location>
        <begin position="51"/>
        <end position="320"/>
    </location>
</feature>
<dbReference type="Pfam" id="PF00294">
    <property type="entry name" value="PfkB"/>
    <property type="match status" value="1"/>
</dbReference>
<dbReference type="KEGG" id="hdn:Hden_3288"/>
<keyword evidence="3" id="KW-0418">Kinase</keyword>
<evidence type="ECO:0000256" key="2">
    <source>
        <dbReference type="ARBA" id="ARBA00022679"/>
    </source>
</evidence>
<name>D8JWX3_HYPDA</name>
<dbReference type="Proteomes" id="UP000002033">
    <property type="component" value="Chromosome"/>
</dbReference>
<keyword evidence="6" id="KW-1185">Reference proteome</keyword>
<dbReference type="HOGENOM" id="CLU_027634_5_1_5"/>
<evidence type="ECO:0000256" key="3">
    <source>
        <dbReference type="ARBA" id="ARBA00022777"/>
    </source>
</evidence>
<dbReference type="RefSeq" id="WP_013217240.1">
    <property type="nucleotide sequence ID" value="NC_014313.1"/>
</dbReference>
<dbReference type="InterPro" id="IPR052700">
    <property type="entry name" value="Carb_kinase_PfkB-like"/>
</dbReference>
<evidence type="ECO:0000256" key="1">
    <source>
        <dbReference type="ARBA" id="ARBA00010688"/>
    </source>
</evidence>
<dbReference type="AlphaFoldDB" id="D8JWX3"/>
<reference evidence="6" key="1">
    <citation type="journal article" date="2011" name="J. Bacteriol.">
        <title>Genome sequences of eight morphologically diverse alphaproteobacteria.</title>
        <authorList>
            <consortium name="US DOE Joint Genome Institute"/>
            <person name="Brown P.J."/>
            <person name="Kysela D.T."/>
            <person name="Buechlein A."/>
            <person name="Hemmerich C."/>
            <person name="Brun Y.V."/>
        </authorList>
    </citation>
    <scope>NUCLEOTIDE SEQUENCE [LARGE SCALE GENOMIC DNA]</scope>
    <source>
        <strain evidence="6">ATCC 51888 / DSM 1869 / NCIB 11706 / TK 0415</strain>
    </source>
</reference>
<dbReference type="CDD" id="cd01168">
    <property type="entry name" value="adenosine_kinase"/>
    <property type="match status" value="1"/>
</dbReference>
<dbReference type="PROSITE" id="PS00584">
    <property type="entry name" value="PFKB_KINASES_2"/>
    <property type="match status" value="1"/>
</dbReference>
<dbReference type="InterPro" id="IPR011611">
    <property type="entry name" value="PfkB_dom"/>
</dbReference>
<keyword evidence="2" id="KW-0808">Transferase</keyword>
<dbReference type="GO" id="GO:0016301">
    <property type="term" value="F:kinase activity"/>
    <property type="evidence" value="ECO:0007669"/>
    <property type="project" value="UniProtKB-KW"/>
</dbReference>
<dbReference type="eggNOG" id="COG0524">
    <property type="taxonomic scope" value="Bacteria"/>
</dbReference>
<comment type="similarity">
    <text evidence="1">Belongs to the carbohydrate kinase PfkB family.</text>
</comment>
<dbReference type="PANTHER" id="PTHR43320:SF3">
    <property type="entry name" value="CARBOHYDRATE KINASE PFKB DOMAIN-CONTAINING PROTEIN"/>
    <property type="match status" value="1"/>
</dbReference>
<evidence type="ECO:0000259" key="4">
    <source>
        <dbReference type="Pfam" id="PF00294"/>
    </source>
</evidence>
<dbReference type="SUPFAM" id="SSF53613">
    <property type="entry name" value="Ribokinase-like"/>
    <property type="match status" value="1"/>
</dbReference>